<keyword evidence="1" id="KW-1133">Transmembrane helix</keyword>
<dbReference type="EMBL" id="JANQDH010000016">
    <property type="protein sequence ID" value="MDH6059306.1"/>
    <property type="molecule type" value="Genomic_DNA"/>
</dbReference>
<dbReference type="RefSeq" id="WP_280653322.1">
    <property type="nucleotide sequence ID" value="NZ_JANQDH010000016.1"/>
</dbReference>
<organism evidence="2 3">
    <name type="scientific">Chrysosporum bergii ANA360D</name>
    <dbReference type="NCBI Taxonomy" id="617107"/>
    <lineage>
        <taxon>Bacteria</taxon>
        <taxon>Bacillati</taxon>
        <taxon>Cyanobacteriota</taxon>
        <taxon>Cyanophyceae</taxon>
        <taxon>Nostocales</taxon>
        <taxon>Nodulariaceae</taxon>
        <taxon>Chrysosporum</taxon>
    </lineage>
</organism>
<name>A0AA43KA92_9CYAN</name>
<keyword evidence="3" id="KW-1185">Reference proteome</keyword>
<evidence type="ECO:0000313" key="3">
    <source>
        <dbReference type="Proteomes" id="UP001159387"/>
    </source>
</evidence>
<evidence type="ECO:0000313" key="2">
    <source>
        <dbReference type="EMBL" id="MDH6059306.1"/>
    </source>
</evidence>
<accession>A0AA43KA92</accession>
<proteinExistence type="predicted"/>
<keyword evidence="1" id="KW-0812">Transmembrane</keyword>
<sequence>MSYLEKIVHQLPELVFNLKLNLGNSQEIMQQVVLINNIQEQLKNLQQIIIEEMRFDRMTNSSNSSTYTMLRLGATASLLMNKIYTVDTGSSSQVKFITAKFGNPDIDISIKDLQAKIDGWIEWGDFLHVISADILSDLELVSQLNYHSDHAQLPAQVQKVSDKLNINLAFSDQNILQEQLQLLRKAEAEAIQVLEKLNYIFHTIKTSHNFLTILLGVLCFCGQSGLSLEWLDDEQELIISSDGKFQELTDIINESEKLGETVNQLIVEINSLIQQAEQSLEQSLEQSPEATTPTGVINEKTKVRTKQRAEKIFRPVVIGSSLVVLLFSGWIAQIIFTDRQEKTAFTNFQSALKLGLAASDLAKDPPHPLTVWQQAESKWEQATELLASIPEGTSVYGEAKDRLVRYGLNRMDINKRANTERKAQESLKLAEKLASEANFFVKNSPQSLSNLKQAQDKWQQAINLLKSIPPSTSIHQSAQEILPSYQVNYAVINSIIKDDQ</sequence>
<dbReference type="Proteomes" id="UP001159387">
    <property type="component" value="Unassembled WGS sequence"/>
</dbReference>
<comment type="caution">
    <text evidence="2">The sequence shown here is derived from an EMBL/GenBank/DDBJ whole genome shotgun (WGS) entry which is preliminary data.</text>
</comment>
<keyword evidence="1" id="KW-0472">Membrane</keyword>
<reference evidence="2 3" key="1">
    <citation type="journal article" date="2023" name="J. Phycol.">
        <title>Chrysosporum ovalisporum is synonymous with the true-branching cyanobacterium Umezakia natans (Nostocales/Aphanizomenonaceae).</title>
        <authorList>
            <person name="McGregor G.B."/>
            <person name="Sendall B.C."/>
            <person name="Niiyama Y."/>
            <person name="Tuji A."/>
            <person name="Willis A."/>
        </authorList>
    </citation>
    <scope>NUCLEOTIDE SEQUENCE [LARGE SCALE GENOMIC DNA]</scope>
    <source>
        <strain evidence="2 3">ANA360D</strain>
    </source>
</reference>
<dbReference type="AlphaFoldDB" id="A0AA43KA92"/>
<protein>
    <submittedName>
        <fullName evidence="2">Uncharacterized protein</fullName>
    </submittedName>
</protein>
<evidence type="ECO:0000256" key="1">
    <source>
        <dbReference type="SAM" id="Phobius"/>
    </source>
</evidence>
<gene>
    <name evidence="2" type="ORF">NWP17_02430</name>
</gene>
<feature type="transmembrane region" description="Helical" evidence="1">
    <location>
        <begin position="312"/>
        <end position="336"/>
    </location>
</feature>